<protein>
    <submittedName>
        <fullName evidence="9">SusD family</fullName>
    </submittedName>
</protein>
<keyword evidence="4" id="KW-0472">Membrane</keyword>
<comment type="similarity">
    <text evidence="2">Belongs to the SusD family.</text>
</comment>
<dbReference type="Gene3D" id="1.25.40.390">
    <property type="match status" value="1"/>
</dbReference>
<dbReference type="Pfam" id="PF14322">
    <property type="entry name" value="SusD-like_3"/>
    <property type="match status" value="1"/>
</dbReference>
<feature type="domain" description="RagB/SusD" evidence="7">
    <location>
        <begin position="285"/>
        <end position="604"/>
    </location>
</feature>
<dbReference type="InterPro" id="IPR033985">
    <property type="entry name" value="SusD-like_N"/>
</dbReference>
<evidence type="ECO:0000313" key="9">
    <source>
        <dbReference type="EMBL" id="SNV50069.1"/>
    </source>
</evidence>
<dbReference type="Proteomes" id="UP000215355">
    <property type="component" value="Chromosome 1"/>
</dbReference>
<feature type="signal peptide" evidence="6">
    <location>
        <begin position="1"/>
        <end position="20"/>
    </location>
</feature>
<evidence type="ECO:0000259" key="8">
    <source>
        <dbReference type="Pfam" id="PF14322"/>
    </source>
</evidence>
<dbReference type="InterPro" id="IPR012944">
    <property type="entry name" value="SusD_RagB_dom"/>
</dbReference>
<dbReference type="EMBL" id="LT906468">
    <property type="protein sequence ID" value="SNV50069.1"/>
    <property type="molecule type" value="Genomic_DNA"/>
</dbReference>
<dbReference type="PROSITE" id="PS51257">
    <property type="entry name" value="PROKAR_LIPOPROTEIN"/>
    <property type="match status" value="1"/>
</dbReference>
<dbReference type="InterPro" id="IPR011990">
    <property type="entry name" value="TPR-like_helical_dom_sf"/>
</dbReference>
<evidence type="ECO:0000256" key="6">
    <source>
        <dbReference type="SAM" id="SignalP"/>
    </source>
</evidence>
<evidence type="ECO:0000256" key="3">
    <source>
        <dbReference type="ARBA" id="ARBA00022729"/>
    </source>
</evidence>
<name>A0AAJ4XBL4_9SPHI</name>
<accession>A0AAJ4XBL4</accession>
<evidence type="ECO:0000256" key="4">
    <source>
        <dbReference type="ARBA" id="ARBA00023136"/>
    </source>
</evidence>
<evidence type="ECO:0000256" key="1">
    <source>
        <dbReference type="ARBA" id="ARBA00004442"/>
    </source>
</evidence>
<keyword evidence="3 6" id="KW-0732">Signal</keyword>
<feature type="domain" description="SusD-like N-terminal" evidence="8">
    <location>
        <begin position="23"/>
        <end position="212"/>
    </location>
</feature>
<evidence type="ECO:0000256" key="2">
    <source>
        <dbReference type="ARBA" id="ARBA00006275"/>
    </source>
</evidence>
<sequence>MKKFKIYILSAALLAGTASCSKFLDRESESILSDQQVYTDEKMVASVLANYYGRVSWGQHIANTGSMAMLDEAAFSSGGPNNMQDYGDALWRVYDYTLLRDLNLFINGVRNSSFSETTQDNFEGEARFLRAWTYFNMARGLGGVPIINDEVFDYQAGIDITTLQYPRSTEQEIYDYIIKECTEISSLLSTAKNPNSARANKWAALSLKARAALYAGSIAKYNYKTPEVKTSGGEVGIPVAEAPKYYTVAYETAKDILQNSPYELYNKNADKGRNFYEAVSSKGSTEVIWARDYKYPGQTHQYTNNIIASSVRGDIDANIITPVLNLVEDFEYTDDRNGALKLTNDAGDFIYYNNPSDVFAKKDPRLYGTIIYSGADFLGSTITYQAGVRYLEGGTWKVKTAEPGKSEAPYGLITSMDGPTTSNDQFVNKSGFNIRKFLEENRDASTRGRGSDMWFVRFRLGEIILIAAESALELNKPQTEVAGFINQIRDRAGIQKLTTVTFNDIVQERRVELAFEDHRYWDLKRWRMAHTVWNGQQDNPKATMYVLFPYKVYAPGTPNHGKWVFEKRKSSHVMYPRYFRFQNYYNFIDQGWIDRNPKLVRNPYQ</sequence>
<dbReference type="SUPFAM" id="SSF48452">
    <property type="entry name" value="TPR-like"/>
    <property type="match status" value="1"/>
</dbReference>
<gene>
    <name evidence="9" type="ORF">SAMEA4412673_01945</name>
</gene>
<feature type="chain" id="PRO_5042516731" evidence="6">
    <location>
        <begin position="21"/>
        <end position="605"/>
    </location>
</feature>
<keyword evidence="5" id="KW-0998">Cell outer membrane</keyword>
<evidence type="ECO:0000259" key="7">
    <source>
        <dbReference type="Pfam" id="PF07980"/>
    </source>
</evidence>
<dbReference type="Pfam" id="PF07980">
    <property type="entry name" value="SusD_RagB"/>
    <property type="match status" value="1"/>
</dbReference>
<dbReference type="AlphaFoldDB" id="A0AAJ4XBL4"/>
<evidence type="ECO:0000256" key="5">
    <source>
        <dbReference type="ARBA" id="ARBA00023237"/>
    </source>
</evidence>
<evidence type="ECO:0000313" key="10">
    <source>
        <dbReference type="Proteomes" id="UP000215355"/>
    </source>
</evidence>
<dbReference type="RefSeq" id="WP_093096144.1">
    <property type="nucleotide sequence ID" value="NZ_CP158798.1"/>
</dbReference>
<dbReference type="KEGG" id="smiz:4412673_01945"/>
<comment type="subcellular location">
    <subcellularLocation>
        <location evidence="1">Cell outer membrane</location>
    </subcellularLocation>
</comment>
<dbReference type="GO" id="GO:0009279">
    <property type="term" value="C:cell outer membrane"/>
    <property type="evidence" value="ECO:0007669"/>
    <property type="project" value="UniProtKB-SubCell"/>
</dbReference>
<organism evidence="9 10">
    <name type="scientific">Sphingobacterium mizutaii</name>
    <dbReference type="NCBI Taxonomy" id="1010"/>
    <lineage>
        <taxon>Bacteria</taxon>
        <taxon>Pseudomonadati</taxon>
        <taxon>Bacteroidota</taxon>
        <taxon>Sphingobacteriia</taxon>
        <taxon>Sphingobacteriales</taxon>
        <taxon>Sphingobacteriaceae</taxon>
        <taxon>Sphingobacterium</taxon>
    </lineage>
</organism>
<reference evidence="9 10" key="1">
    <citation type="submission" date="2017-06" db="EMBL/GenBank/DDBJ databases">
        <authorList>
            <consortium name="Pathogen Informatics"/>
        </authorList>
    </citation>
    <scope>NUCLEOTIDE SEQUENCE [LARGE SCALE GENOMIC DNA]</scope>
    <source>
        <strain evidence="9 10">NCTC12149</strain>
    </source>
</reference>
<proteinExistence type="inferred from homology"/>